<evidence type="ECO:0000313" key="7">
    <source>
        <dbReference type="Proteomes" id="UP000304864"/>
    </source>
</evidence>
<dbReference type="SUPFAM" id="SSF55068">
    <property type="entry name" value="Peptide methionine sulfoxide reductase"/>
    <property type="match status" value="1"/>
</dbReference>
<keyword evidence="7" id="KW-1185">Reference proteome</keyword>
<dbReference type="Proteomes" id="UP000304864">
    <property type="component" value="Chromosome"/>
</dbReference>
<dbReference type="PANTHER" id="PTHR43774">
    <property type="entry name" value="PEPTIDE METHIONINE SULFOXIDE REDUCTASE"/>
    <property type="match status" value="1"/>
</dbReference>
<comment type="catalytic activity">
    <reaction evidence="3 4">
        <text>[thioredoxin]-disulfide + L-methionine + H2O = L-methionine (S)-S-oxide + [thioredoxin]-dithiol</text>
        <dbReference type="Rhea" id="RHEA:19993"/>
        <dbReference type="Rhea" id="RHEA-COMP:10698"/>
        <dbReference type="Rhea" id="RHEA-COMP:10700"/>
        <dbReference type="ChEBI" id="CHEBI:15377"/>
        <dbReference type="ChEBI" id="CHEBI:29950"/>
        <dbReference type="ChEBI" id="CHEBI:50058"/>
        <dbReference type="ChEBI" id="CHEBI:57844"/>
        <dbReference type="ChEBI" id="CHEBI:58772"/>
        <dbReference type="EC" id="1.8.4.11"/>
    </reaction>
</comment>
<proteinExistence type="inferred from homology"/>
<dbReference type="GO" id="GO:0008113">
    <property type="term" value="F:peptide-methionine (S)-S-oxide reductase activity"/>
    <property type="evidence" value="ECO:0007669"/>
    <property type="project" value="UniProtKB-UniRule"/>
</dbReference>
<dbReference type="EC" id="1.8.4.11" evidence="4"/>
<dbReference type="OrthoDB" id="4174719at2"/>
<dbReference type="AlphaFoldDB" id="A0A4P9K749"/>
<sequence>MSTETMMVGAGCFWGVQYRFDNIHGIEKTLVGYAGGDTESPNYDSVCRGDTNHAEVVWLEFDNNEISRRQLLELFFSMHNPTTLNRQGPDIGTQYRSVIFYANDEEKSLAEEVMKQAQANFSNPIVTTLEPMADFWAAEDYHQQYFQKRGIHGGCH</sequence>
<keyword evidence="1 4" id="KW-0560">Oxidoreductase</keyword>
<dbReference type="GO" id="GO:0033744">
    <property type="term" value="F:L-methionine:thioredoxin-disulfide S-oxidoreductase activity"/>
    <property type="evidence" value="ECO:0007669"/>
    <property type="project" value="RHEA"/>
</dbReference>
<dbReference type="PANTHER" id="PTHR43774:SF1">
    <property type="entry name" value="PEPTIDE METHIONINE SULFOXIDE REDUCTASE MSRA 2"/>
    <property type="match status" value="1"/>
</dbReference>
<dbReference type="InterPro" id="IPR036509">
    <property type="entry name" value="Met_Sox_Rdtase_MsrA_sf"/>
</dbReference>
<accession>A0A4P9K749</accession>
<dbReference type="HAMAP" id="MF_01401">
    <property type="entry name" value="MsrA"/>
    <property type="match status" value="1"/>
</dbReference>
<evidence type="ECO:0000259" key="5">
    <source>
        <dbReference type="Pfam" id="PF01625"/>
    </source>
</evidence>
<dbReference type="NCBIfam" id="TIGR00401">
    <property type="entry name" value="msrA"/>
    <property type="match status" value="1"/>
</dbReference>
<gene>
    <name evidence="4 6" type="primary">msrA</name>
    <name evidence="6" type="ORF">FE785_05700</name>
</gene>
<dbReference type="Gene3D" id="3.30.1060.10">
    <property type="entry name" value="Peptide methionine sulphoxide reductase MsrA"/>
    <property type="match status" value="1"/>
</dbReference>
<organism evidence="6 7">
    <name type="scientific">Thiomicrorhabdus sediminis</name>
    <dbReference type="NCBI Taxonomy" id="2580412"/>
    <lineage>
        <taxon>Bacteria</taxon>
        <taxon>Pseudomonadati</taxon>
        <taxon>Pseudomonadota</taxon>
        <taxon>Gammaproteobacteria</taxon>
        <taxon>Thiotrichales</taxon>
        <taxon>Piscirickettsiaceae</taxon>
        <taxon>Thiomicrorhabdus</taxon>
    </lineage>
</organism>
<name>A0A4P9K749_9GAMM</name>
<evidence type="ECO:0000256" key="3">
    <source>
        <dbReference type="ARBA" id="ARBA00048782"/>
    </source>
</evidence>
<reference evidence="6 7" key="1">
    <citation type="submission" date="2019-05" db="EMBL/GenBank/DDBJ databases">
        <title>Thiomicrorhabdus sediminis sp. nov, a novel sulfur-oxidizing bacterium isolated from coastal sediment.</title>
        <authorList>
            <person name="Liu X."/>
        </authorList>
    </citation>
    <scope>NUCLEOTIDE SEQUENCE [LARGE SCALE GENOMIC DNA]</scope>
    <source>
        <strain evidence="6 7">G1</strain>
    </source>
</reference>
<evidence type="ECO:0000313" key="6">
    <source>
        <dbReference type="EMBL" id="QCU90156.1"/>
    </source>
</evidence>
<dbReference type="EMBL" id="CP040602">
    <property type="protein sequence ID" value="QCU90156.1"/>
    <property type="molecule type" value="Genomic_DNA"/>
</dbReference>
<comment type="similarity">
    <text evidence="4">Belongs to the MsrA Met sulfoxide reductase family.</text>
</comment>
<dbReference type="InterPro" id="IPR002569">
    <property type="entry name" value="Met_Sox_Rdtase_MsrA_dom"/>
</dbReference>
<protein>
    <recommendedName>
        <fullName evidence="4">Peptide methionine sulfoxide reductase MsrA</fullName>
        <shortName evidence="4">Protein-methionine-S-oxide reductase</shortName>
        <ecNumber evidence="4">1.8.4.11</ecNumber>
    </recommendedName>
    <alternativeName>
        <fullName evidence="4">Peptide-methionine (S)-S-oxide reductase</fullName>
        <shortName evidence="4">Peptide Met(O) reductase</shortName>
    </alternativeName>
</protein>
<comment type="function">
    <text evidence="4">Has an important function as a repair enzyme for proteins that have been inactivated by oxidation. Catalyzes the reversible oxidation-reduction of methionine sulfoxide in proteins to methionine.</text>
</comment>
<feature type="domain" description="Peptide methionine sulphoxide reductase MsrA" evidence="5">
    <location>
        <begin position="6"/>
        <end position="150"/>
    </location>
</feature>
<evidence type="ECO:0000256" key="1">
    <source>
        <dbReference type="ARBA" id="ARBA00023002"/>
    </source>
</evidence>
<feature type="active site" evidence="4">
    <location>
        <position position="12"/>
    </location>
</feature>
<evidence type="ECO:0000256" key="2">
    <source>
        <dbReference type="ARBA" id="ARBA00047806"/>
    </source>
</evidence>
<dbReference type="KEGG" id="thig:FE785_05700"/>
<dbReference type="RefSeq" id="WP_138564832.1">
    <property type="nucleotide sequence ID" value="NZ_CP040602.1"/>
</dbReference>
<comment type="catalytic activity">
    <reaction evidence="2 4">
        <text>L-methionyl-[protein] + [thioredoxin]-disulfide + H2O = L-methionyl-(S)-S-oxide-[protein] + [thioredoxin]-dithiol</text>
        <dbReference type="Rhea" id="RHEA:14217"/>
        <dbReference type="Rhea" id="RHEA-COMP:10698"/>
        <dbReference type="Rhea" id="RHEA-COMP:10700"/>
        <dbReference type="Rhea" id="RHEA-COMP:12313"/>
        <dbReference type="Rhea" id="RHEA-COMP:12315"/>
        <dbReference type="ChEBI" id="CHEBI:15377"/>
        <dbReference type="ChEBI" id="CHEBI:16044"/>
        <dbReference type="ChEBI" id="CHEBI:29950"/>
        <dbReference type="ChEBI" id="CHEBI:44120"/>
        <dbReference type="ChEBI" id="CHEBI:50058"/>
        <dbReference type="EC" id="1.8.4.11"/>
    </reaction>
</comment>
<evidence type="ECO:0000256" key="4">
    <source>
        <dbReference type="HAMAP-Rule" id="MF_01401"/>
    </source>
</evidence>
<dbReference type="Pfam" id="PF01625">
    <property type="entry name" value="PMSR"/>
    <property type="match status" value="1"/>
</dbReference>